<evidence type="ECO:0000313" key="4">
    <source>
        <dbReference type="Proteomes" id="UP000789901"/>
    </source>
</evidence>
<dbReference type="Gene3D" id="1.10.840.10">
    <property type="entry name" value="Ras guanine-nucleotide exchange factors catalytic domain"/>
    <property type="match status" value="1"/>
</dbReference>
<dbReference type="SUPFAM" id="SSF48366">
    <property type="entry name" value="Ras GEF"/>
    <property type="match status" value="1"/>
</dbReference>
<evidence type="ECO:0000259" key="2">
    <source>
        <dbReference type="Pfam" id="PF00617"/>
    </source>
</evidence>
<dbReference type="EMBL" id="CAJVQB010048537">
    <property type="protein sequence ID" value="CAG8834041.1"/>
    <property type="molecule type" value="Genomic_DNA"/>
</dbReference>
<organism evidence="3 4">
    <name type="scientific">Gigaspora margarita</name>
    <dbReference type="NCBI Taxonomy" id="4874"/>
    <lineage>
        <taxon>Eukaryota</taxon>
        <taxon>Fungi</taxon>
        <taxon>Fungi incertae sedis</taxon>
        <taxon>Mucoromycota</taxon>
        <taxon>Glomeromycotina</taxon>
        <taxon>Glomeromycetes</taxon>
        <taxon>Diversisporales</taxon>
        <taxon>Gigasporaceae</taxon>
        <taxon>Gigaspora</taxon>
    </lineage>
</organism>
<feature type="compositionally biased region" description="Polar residues" evidence="1">
    <location>
        <begin position="115"/>
        <end position="125"/>
    </location>
</feature>
<feature type="region of interest" description="Disordered" evidence="1">
    <location>
        <begin position="94"/>
        <end position="125"/>
    </location>
</feature>
<keyword evidence="4" id="KW-1185">Reference proteome</keyword>
<evidence type="ECO:0000313" key="3">
    <source>
        <dbReference type="EMBL" id="CAG8834041.1"/>
    </source>
</evidence>
<feature type="domain" description="Ras-GEF" evidence="2">
    <location>
        <begin position="225"/>
        <end position="257"/>
    </location>
</feature>
<feature type="compositionally biased region" description="Basic residues" evidence="1">
    <location>
        <begin position="97"/>
        <end position="110"/>
    </location>
</feature>
<dbReference type="InterPro" id="IPR001895">
    <property type="entry name" value="RASGEF_cat_dom"/>
</dbReference>
<evidence type="ECO:0000256" key="1">
    <source>
        <dbReference type="SAM" id="MobiDB-lite"/>
    </source>
</evidence>
<dbReference type="InterPro" id="IPR036964">
    <property type="entry name" value="RASGEF_cat_dom_sf"/>
</dbReference>
<feature type="non-terminal residue" evidence="3">
    <location>
        <position position="1"/>
    </location>
</feature>
<sequence length="372" mass="42205">YEDDFYEEEPGDHNIRILHHRLRRLPEVRDLRSVANLKDLDEKSGKRVSWGTFSSYGVEGSEAATDFVPDSLILLSQSTSKTAPLKTLTSVEVSVSRPKRSKRTTIHTHHAATTEPSVGQGPTSSFSSTEELVQVSWINNSDVEKDSNAQDIRKETKKMSKEKVKLNPIQMKKSSRTIIAAALKEQFINTKTIFRQLIGSPLKLCLHTLWKIDYQQCIMILIFEKKCLQLSNFSTLNQILLGLQSTPVERLRRTWMRDAIRQIVEDSSVIKDTTKQRRALYLPDLVFNAALPLYIEPAPQPPSLFQLPQQLLVNFQKHRTTAAIIKRVIAFQSLACGYTFLIDSDLYAKGASLKAVEATKLVVMDLDVEDYL</sequence>
<proteinExistence type="predicted"/>
<dbReference type="Proteomes" id="UP000789901">
    <property type="component" value="Unassembled WGS sequence"/>
</dbReference>
<accession>A0ABN7WJV2</accession>
<comment type="caution">
    <text evidence="3">The sequence shown here is derived from an EMBL/GenBank/DDBJ whole genome shotgun (WGS) entry which is preliminary data.</text>
</comment>
<dbReference type="InterPro" id="IPR023578">
    <property type="entry name" value="Ras_GEF_dom_sf"/>
</dbReference>
<protein>
    <submittedName>
        <fullName evidence="3">41575_t:CDS:1</fullName>
    </submittedName>
</protein>
<gene>
    <name evidence="3" type="ORF">GMARGA_LOCUS31855</name>
</gene>
<reference evidence="3 4" key="1">
    <citation type="submission" date="2021-06" db="EMBL/GenBank/DDBJ databases">
        <authorList>
            <person name="Kallberg Y."/>
            <person name="Tangrot J."/>
            <person name="Rosling A."/>
        </authorList>
    </citation>
    <scope>NUCLEOTIDE SEQUENCE [LARGE SCALE GENOMIC DNA]</scope>
    <source>
        <strain evidence="3 4">120-4 pot B 10/14</strain>
    </source>
</reference>
<dbReference type="Pfam" id="PF00617">
    <property type="entry name" value="RasGEF"/>
    <property type="match status" value="1"/>
</dbReference>
<name>A0ABN7WJV2_GIGMA</name>